<dbReference type="EMBL" id="CP049055">
    <property type="protein sequence ID" value="QII09882.1"/>
    <property type="molecule type" value="Genomic_DNA"/>
</dbReference>
<organism evidence="1">
    <name type="scientific">Kuenenia stuttgartiensis</name>
    <dbReference type="NCBI Taxonomy" id="174633"/>
    <lineage>
        <taxon>Bacteria</taxon>
        <taxon>Pseudomonadati</taxon>
        <taxon>Planctomycetota</taxon>
        <taxon>Candidatus Brocadiia</taxon>
        <taxon>Candidatus Brocadiales</taxon>
        <taxon>Candidatus Brocadiaceae</taxon>
        <taxon>Candidatus Kuenenia</taxon>
    </lineage>
</organism>
<proteinExistence type="predicted"/>
<dbReference type="Proteomes" id="UP000501926">
    <property type="component" value="Chromosome"/>
</dbReference>
<evidence type="ECO:0000313" key="2">
    <source>
        <dbReference type="EMBL" id="QII09882.1"/>
    </source>
</evidence>
<reference evidence="1" key="2">
    <citation type="submission" date="2006-01" db="EMBL/GenBank/DDBJ databases">
        <authorList>
            <person name="Genoscope"/>
        </authorList>
    </citation>
    <scope>NUCLEOTIDE SEQUENCE</scope>
</reference>
<protein>
    <submittedName>
        <fullName evidence="1">Uncharacterized protein</fullName>
    </submittedName>
</protein>
<reference evidence="2 3" key="3">
    <citation type="submission" date="2020-02" db="EMBL/GenBank/DDBJ databases">
        <title>Newly sequenced genome of strain CSTR1 showed variability in Candidatus Kuenenia stuttgartiensis genomes.</title>
        <authorList>
            <person name="Ding C."/>
            <person name="Adrian L."/>
        </authorList>
    </citation>
    <scope>NUCLEOTIDE SEQUENCE [LARGE SCALE GENOMIC DNA]</scope>
    <source>
        <strain evidence="2 3">CSTR1</strain>
    </source>
</reference>
<reference evidence="1" key="1">
    <citation type="journal article" date="2006" name="Nature">
        <title>Deciphering the evolution and metabolism of an anammox bacterium from a community genome.</title>
        <authorList>
            <person name="Strous M."/>
            <person name="Pelletier E."/>
            <person name="Mangenot S."/>
            <person name="Rattei T."/>
            <person name="Lehner A."/>
            <person name="Taylor M.W."/>
            <person name="Horn M."/>
            <person name="Daims H."/>
            <person name="Bartol-Mavel D."/>
            <person name="Wincker P."/>
            <person name="Barbe V."/>
            <person name="Fonknechten N."/>
            <person name="Vallenet D."/>
            <person name="Segurens B."/>
            <person name="Schenowitz-Truong C."/>
            <person name="Medigue C."/>
            <person name="Collingro A."/>
            <person name="Snel B."/>
            <person name="Dutilh B.E."/>
            <person name="OpDenCamp H.J.M."/>
            <person name="vanDerDrift C."/>
            <person name="Cirpus I."/>
            <person name="vanDePas-Schoonen K.T."/>
            <person name="Harhangi H.R."/>
            <person name="vanNiftrik L."/>
            <person name="Schmid M."/>
            <person name="Keltjens J."/>
            <person name="vanDeVossenberg J."/>
            <person name="Kartal B."/>
            <person name="Meier H."/>
            <person name="Frishman D."/>
            <person name="Huynen M.A."/>
            <person name="Mewes H."/>
            <person name="Weissenbach J."/>
            <person name="Jetten M.S.M."/>
            <person name="Wagner M."/>
            <person name="LePaslier D."/>
        </authorList>
    </citation>
    <scope>NUCLEOTIDE SEQUENCE</scope>
</reference>
<sequence length="51" mass="6489">MLRIFYFLSVWFRLVHFRGAAIKHIYMNYYKNNCKSRVFIVSLFRYEKVRY</sequence>
<accession>Q1Q084</accession>
<dbReference type="AlphaFoldDB" id="Q1Q084"/>
<gene>
    <name evidence="2" type="ORF">KsCSTR_05030</name>
    <name evidence="1" type="ORF">kustd1994</name>
</gene>
<name>Q1Q084_KUEST</name>
<evidence type="ECO:0000313" key="3">
    <source>
        <dbReference type="Proteomes" id="UP000501926"/>
    </source>
</evidence>
<evidence type="ECO:0000313" key="1">
    <source>
        <dbReference type="EMBL" id="CAJ72739.1"/>
    </source>
</evidence>
<dbReference type="EMBL" id="CT573072">
    <property type="protein sequence ID" value="CAJ72739.1"/>
    <property type="molecule type" value="Genomic_DNA"/>
</dbReference>